<dbReference type="EMBL" id="FUYE01000004">
    <property type="protein sequence ID" value="SKA89014.1"/>
    <property type="molecule type" value="Genomic_DNA"/>
</dbReference>
<protein>
    <submittedName>
        <fullName evidence="1">Uncharacterized protein</fullName>
    </submittedName>
</protein>
<name>A0A1T4XHN3_9BACT</name>
<dbReference type="RefSeq" id="WP_176159279.1">
    <property type="nucleotide sequence ID" value="NZ_FUYE01000004.1"/>
</dbReference>
<accession>A0A1T4XHN3</accession>
<gene>
    <name evidence="1" type="ORF">SAMN02745166_01523</name>
</gene>
<evidence type="ECO:0000313" key="1">
    <source>
        <dbReference type="EMBL" id="SKA89014.1"/>
    </source>
</evidence>
<sequence>MELKDRFGGQVEPRKWYLVPLNGIEETIEKIRAGTLADYYYDPWQCPNRPNETERLESA</sequence>
<dbReference type="STRING" id="48467.SAMN02745166_01523"/>
<proteinExistence type="predicted"/>
<dbReference type="AlphaFoldDB" id="A0A1T4XHN3"/>
<dbReference type="Proteomes" id="UP000190774">
    <property type="component" value="Unassembled WGS sequence"/>
</dbReference>
<evidence type="ECO:0000313" key="2">
    <source>
        <dbReference type="Proteomes" id="UP000190774"/>
    </source>
</evidence>
<reference evidence="2" key="1">
    <citation type="submission" date="2017-02" db="EMBL/GenBank/DDBJ databases">
        <authorList>
            <person name="Varghese N."/>
            <person name="Submissions S."/>
        </authorList>
    </citation>
    <scope>NUCLEOTIDE SEQUENCE [LARGE SCALE GENOMIC DNA]</scope>
    <source>
        <strain evidence="2">ATCC 700200</strain>
    </source>
</reference>
<organism evidence="1 2">
    <name type="scientific">Prosthecobacter debontii</name>
    <dbReference type="NCBI Taxonomy" id="48467"/>
    <lineage>
        <taxon>Bacteria</taxon>
        <taxon>Pseudomonadati</taxon>
        <taxon>Verrucomicrobiota</taxon>
        <taxon>Verrucomicrobiia</taxon>
        <taxon>Verrucomicrobiales</taxon>
        <taxon>Verrucomicrobiaceae</taxon>
        <taxon>Prosthecobacter</taxon>
    </lineage>
</organism>
<keyword evidence="2" id="KW-1185">Reference proteome</keyword>